<dbReference type="GO" id="GO:0016787">
    <property type="term" value="F:hydrolase activity"/>
    <property type="evidence" value="ECO:0007669"/>
    <property type="project" value="InterPro"/>
</dbReference>
<dbReference type="Pfam" id="PF00149">
    <property type="entry name" value="Metallophos"/>
    <property type="match status" value="1"/>
</dbReference>
<protein>
    <submittedName>
        <fullName evidence="2">Metallophosphoesterase</fullName>
    </submittedName>
</protein>
<dbReference type="PANTHER" id="PTHR43143:SF1">
    <property type="entry name" value="SERINE_THREONINE-PROTEIN PHOSPHATASE CPPED1"/>
    <property type="match status" value="1"/>
</dbReference>
<proteinExistence type="predicted"/>
<dbReference type="InterPro" id="IPR051918">
    <property type="entry name" value="STPP_CPPED1"/>
</dbReference>
<dbReference type="OrthoDB" id="9816081at2"/>
<evidence type="ECO:0000313" key="2">
    <source>
        <dbReference type="EMBL" id="TWR30943.1"/>
    </source>
</evidence>
<organism evidence="2 3">
    <name type="scientific">Mucilaginibacter pallidiroseus</name>
    <dbReference type="NCBI Taxonomy" id="2599295"/>
    <lineage>
        <taxon>Bacteria</taxon>
        <taxon>Pseudomonadati</taxon>
        <taxon>Bacteroidota</taxon>
        <taxon>Sphingobacteriia</taxon>
        <taxon>Sphingobacteriales</taxon>
        <taxon>Sphingobacteriaceae</taxon>
        <taxon>Mucilaginibacter</taxon>
    </lineage>
</organism>
<comment type="caution">
    <text evidence="2">The sequence shown here is derived from an EMBL/GenBank/DDBJ whole genome shotgun (WGS) entry which is preliminary data.</text>
</comment>
<sequence>MKNQLTFAHIGDLHITKAREQNYIDFLSIISQIEIECSKQLDFVFLPGDNADNGLPFQYQLVETALKMLSVPVHIIPGDHDMEQGSLENYYQLSHTRKLPYSFTKNGCRCVLLDVCGRGKGGPDFRLLDEQLIWLENEFNLAHTESNKIVLFMHTYPADLADMKEIARLNQLISKHQVVLVDMGHTHYNEISNDGHTIYSATRSTGQIEEGPVGYSLITIKDGVVSWRFKPLDDPFPLVVITQPADYRLLTSKDHTIVDKIEVEAIVFGSRDLEQVKCKTENNTWLEMTKERDNIYSATLYDLPYADKISITVEAKDLTGRPGRHTICAATPLFIIERKIKDGSNRNAIDGWPENGIFGTQLGPNQNGKPLS</sequence>
<accession>A0A563UI21</accession>
<evidence type="ECO:0000313" key="3">
    <source>
        <dbReference type="Proteomes" id="UP000320042"/>
    </source>
</evidence>
<feature type="domain" description="Calcineurin-like phosphoesterase" evidence="1">
    <location>
        <begin position="6"/>
        <end position="188"/>
    </location>
</feature>
<dbReference type="InterPro" id="IPR004843">
    <property type="entry name" value="Calcineurin-like_PHP"/>
</dbReference>
<gene>
    <name evidence="2" type="ORF">FPZ43_00220</name>
</gene>
<dbReference type="PANTHER" id="PTHR43143">
    <property type="entry name" value="METALLOPHOSPHOESTERASE, CALCINEURIN SUPERFAMILY"/>
    <property type="match status" value="1"/>
</dbReference>
<evidence type="ECO:0000259" key="1">
    <source>
        <dbReference type="Pfam" id="PF00149"/>
    </source>
</evidence>
<dbReference type="SUPFAM" id="SSF56300">
    <property type="entry name" value="Metallo-dependent phosphatases"/>
    <property type="match status" value="1"/>
</dbReference>
<dbReference type="Proteomes" id="UP000320042">
    <property type="component" value="Unassembled WGS sequence"/>
</dbReference>
<dbReference type="AlphaFoldDB" id="A0A563UI21"/>
<dbReference type="EMBL" id="VOEJ01000001">
    <property type="protein sequence ID" value="TWR30943.1"/>
    <property type="molecule type" value="Genomic_DNA"/>
</dbReference>
<name>A0A563UI21_9SPHI</name>
<dbReference type="RefSeq" id="WP_146379840.1">
    <property type="nucleotide sequence ID" value="NZ_VOEJ01000001.1"/>
</dbReference>
<keyword evidence="3" id="KW-1185">Reference proteome</keyword>
<reference evidence="2 3" key="1">
    <citation type="submission" date="2019-07" db="EMBL/GenBank/DDBJ databases">
        <authorList>
            <person name="Kim J."/>
        </authorList>
    </citation>
    <scope>NUCLEOTIDE SEQUENCE [LARGE SCALE GENOMIC DNA]</scope>
    <source>
        <strain evidence="3">dk17</strain>
    </source>
</reference>
<dbReference type="InterPro" id="IPR029052">
    <property type="entry name" value="Metallo-depent_PP-like"/>
</dbReference>
<dbReference type="Gene3D" id="3.60.21.10">
    <property type="match status" value="1"/>
</dbReference>